<keyword evidence="3" id="KW-1185">Reference proteome</keyword>
<evidence type="ECO:0000256" key="1">
    <source>
        <dbReference type="SAM" id="MobiDB-lite"/>
    </source>
</evidence>
<feature type="region of interest" description="Disordered" evidence="1">
    <location>
        <begin position="1"/>
        <end position="71"/>
    </location>
</feature>
<dbReference type="EMBL" id="VIEB01001670">
    <property type="protein sequence ID" value="TQD70833.1"/>
    <property type="molecule type" value="Genomic_DNA"/>
</dbReference>
<organism evidence="2 3">
    <name type="scientific">Malus baccata</name>
    <name type="common">Siberian crab apple</name>
    <name type="synonym">Pyrus baccata</name>
    <dbReference type="NCBI Taxonomy" id="106549"/>
    <lineage>
        <taxon>Eukaryota</taxon>
        <taxon>Viridiplantae</taxon>
        <taxon>Streptophyta</taxon>
        <taxon>Embryophyta</taxon>
        <taxon>Tracheophyta</taxon>
        <taxon>Spermatophyta</taxon>
        <taxon>Magnoliopsida</taxon>
        <taxon>eudicotyledons</taxon>
        <taxon>Gunneridae</taxon>
        <taxon>Pentapetalae</taxon>
        <taxon>rosids</taxon>
        <taxon>fabids</taxon>
        <taxon>Rosales</taxon>
        <taxon>Rosaceae</taxon>
        <taxon>Amygdaloideae</taxon>
        <taxon>Maleae</taxon>
        <taxon>Malus</taxon>
    </lineage>
</organism>
<dbReference type="Proteomes" id="UP000315295">
    <property type="component" value="Unassembled WGS sequence"/>
</dbReference>
<feature type="compositionally biased region" description="Basic and acidic residues" evidence="1">
    <location>
        <begin position="10"/>
        <end position="55"/>
    </location>
</feature>
<dbReference type="AlphaFoldDB" id="A0A540K9E5"/>
<evidence type="ECO:0000313" key="3">
    <source>
        <dbReference type="Proteomes" id="UP000315295"/>
    </source>
</evidence>
<reference evidence="2 3" key="1">
    <citation type="journal article" date="2019" name="G3 (Bethesda)">
        <title>Sequencing of a Wild Apple (Malus baccata) Genome Unravels the Differences Between Cultivated and Wild Apple Species Regarding Disease Resistance and Cold Tolerance.</title>
        <authorList>
            <person name="Chen X."/>
        </authorList>
    </citation>
    <scope>NUCLEOTIDE SEQUENCE [LARGE SCALE GENOMIC DNA]</scope>
    <source>
        <strain evidence="3">cv. Shandingzi</strain>
        <tissue evidence="2">Leaves</tissue>
    </source>
</reference>
<evidence type="ECO:0000313" key="2">
    <source>
        <dbReference type="EMBL" id="TQD70833.1"/>
    </source>
</evidence>
<protein>
    <submittedName>
        <fullName evidence="2">Uncharacterized protein</fullName>
    </submittedName>
</protein>
<name>A0A540K9E5_MALBA</name>
<comment type="caution">
    <text evidence="2">The sequence shown here is derived from an EMBL/GenBank/DDBJ whole genome shotgun (WGS) entry which is preliminary data.</text>
</comment>
<proteinExistence type="predicted"/>
<accession>A0A540K9E5</accession>
<sequence length="71" mass="8090">MGNHQKKKASFTEKSSKKGKENGEVGKKIRCEENGSRREKSSHEESGSRKDEGNKKTRRRRYSQDSANSFG</sequence>
<gene>
    <name evidence="2" type="ORF">C1H46_043638</name>
</gene>